<dbReference type="AlphaFoldDB" id="A0A0D2MGI5"/>
<dbReference type="Gene3D" id="1.20.1270.60">
    <property type="entry name" value="Arfaptin homology (AH) domain/BAR domain"/>
    <property type="match status" value="1"/>
</dbReference>
<protein>
    <recommendedName>
        <fullName evidence="3">BAR domain-containing protein</fullName>
    </recommendedName>
</protein>
<proteinExistence type="predicted"/>
<sequence length="312" mass="33509">MEGWSKFSSSLNNINFAQAGTKITKGFSSSVQATRERLGQVAPDEITELPQEYKDLEARVDALRAAHVSVLKVTKVYESETYDYPTQIQESLAELSSSIGYNLTSLAASGLTRTSLPAPAAPAAPPATQHKTLPHALTRAAHAAAGSVGAGPGGDADRLARALELYAGGWEKVAGARLEQDGAIAQNFLHPWQTTLNASIAVALRARQAVRVSRLELDAAKQTLKSASPAKQEHARLEVENAEDDLVQKTEVAITLMKTVLENPEPIKNLNELIKAQLMFFSVAAESLSAVQGEIEELSVAAEGEYRKSRDH</sequence>
<dbReference type="EMBL" id="KN817548">
    <property type="protein sequence ID" value="KJA22718.1"/>
    <property type="molecule type" value="Genomic_DNA"/>
</dbReference>
<dbReference type="InterPro" id="IPR027267">
    <property type="entry name" value="AH/BAR_dom_sf"/>
</dbReference>
<reference evidence="2" key="1">
    <citation type="submission" date="2014-04" db="EMBL/GenBank/DDBJ databases">
        <title>Evolutionary Origins and Diversification of the Mycorrhizal Mutualists.</title>
        <authorList>
            <consortium name="DOE Joint Genome Institute"/>
            <consortium name="Mycorrhizal Genomics Consortium"/>
            <person name="Kohler A."/>
            <person name="Kuo A."/>
            <person name="Nagy L.G."/>
            <person name="Floudas D."/>
            <person name="Copeland A."/>
            <person name="Barry K.W."/>
            <person name="Cichocki N."/>
            <person name="Veneault-Fourrey C."/>
            <person name="LaButti K."/>
            <person name="Lindquist E.A."/>
            <person name="Lipzen A."/>
            <person name="Lundell T."/>
            <person name="Morin E."/>
            <person name="Murat C."/>
            <person name="Riley R."/>
            <person name="Ohm R."/>
            <person name="Sun H."/>
            <person name="Tunlid A."/>
            <person name="Henrissat B."/>
            <person name="Grigoriev I.V."/>
            <person name="Hibbett D.S."/>
            <person name="Martin F."/>
        </authorList>
    </citation>
    <scope>NUCLEOTIDE SEQUENCE [LARGE SCALE GENOMIC DNA]</scope>
    <source>
        <strain evidence="2">FD-334 SS-4</strain>
    </source>
</reference>
<dbReference type="InterPro" id="IPR018859">
    <property type="entry name" value="BAR_dom-cont"/>
</dbReference>
<evidence type="ECO:0000313" key="1">
    <source>
        <dbReference type="EMBL" id="KJA22718.1"/>
    </source>
</evidence>
<dbReference type="CDD" id="cd07600">
    <property type="entry name" value="BAR_Gvp36"/>
    <property type="match status" value="1"/>
</dbReference>
<dbReference type="OMA" id="NIMFATR"/>
<evidence type="ECO:0000313" key="2">
    <source>
        <dbReference type="Proteomes" id="UP000054270"/>
    </source>
</evidence>
<dbReference type="SUPFAM" id="SSF103657">
    <property type="entry name" value="BAR/IMD domain-like"/>
    <property type="match status" value="1"/>
</dbReference>
<accession>A0A0D2MGI5</accession>
<name>A0A0D2MGI5_HYPSF</name>
<gene>
    <name evidence="1" type="ORF">HYPSUDRAFT_186125</name>
</gene>
<dbReference type="OrthoDB" id="5549748at2759"/>
<dbReference type="Proteomes" id="UP000054270">
    <property type="component" value="Unassembled WGS sequence"/>
</dbReference>
<dbReference type="Pfam" id="PF10455">
    <property type="entry name" value="BAR_2"/>
    <property type="match status" value="1"/>
</dbReference>
<evidence type="ECO:0008006" key="3">
    <source>
        <dbReference type="Google" id="ProtNLM"/>
    </source>
</evidence>
<keyword evidence="2" id="KW-1185">Reference proteome</keyword>
<organism evidence="1 2">
    <name type="scientific">Hypholoma sublateritium (strain FD-334 SS-4)</name>
    <dbReference type="NCBI Taxonomy" id="945553"/>
    <lineage>
        <taxon>Eukaryota</taxon>
        <taxon>Fungi</taxon>
        <taxon>Dikarya</taxon>
        <taxon>Basidiomycota</taxon>
        <taxon>Agaricomycotina</taxon>
        <taxon>Agaricomycetes</taxon>
        <taxon>Agaricomycetidae</taxon>
        <taxon>Agaricales</taxon>
        <taxon>Agaricineae</taxon>
        <taxon>Strophariaceae</taxon>
        <taxon>Hypholoma</taxon>
    </lineage>
</organism>
<dbReference type="STRING" id="945553.A0A0D2MGI5"/>